<comment type="caution">
    <text evidence="17">The sequence shown here is derived from an EMBL/GenBank/DDBJ whole genome shotgun (WGS) entry which is preliminary data.</text>
</comment>
<evidence type="ECO:0000256" key="10">
    <source>
        <dbReference type="ARBA" id="ARBA00023237"/>
    </source>
</evidence>
<evidence type="ECO:0000256" key="2">
    <source>
        <dbReference type="ARBA" id="ARBA00022448"/>
    </source>
</evidence>
<keyword evidence="10 11" id="KW-0998">Cell outer membrane</keyword>
<dbReference type="GO" id="GO:0006826">
    <property type="term" value="P:iron ion transport"/>
    <property type="evidence" value="ECO:0007669"/>
    <property type="project" value="UniProtKB-KW"/>
</dbReference>
<evidence type="ECO:0000259" key="15">
    <source>
        <dbReference type="Pfam" id="PF00593"/>
    </source>
</evidence>
<dbReference type="InterPro" id="IPR012910">
    <property type="entry name" value="Plug_dom"/>
</dbReference>
<keyword evidence="6" id="KW-0408">Iron</keyword>
<dbReference type="PANTHER" id="PTHR32552">
    <property type="entry name" value="FERRICHROME IRON RECEPTOR-RELATED"/>
    <property type="match status" value="1"/>
</dbReference>
<evidence type="ECO:0000256" key="1">
    <source>
        <dbReference type="ARBA" id="ARBA00004571"/>
    </source>
</evidence>
<dbReference type="InterPro" id="IPR039426">
    <property type="entry name" value="TonB-dep_rcpt-like"/>
</dbReference>
<keyword evidence="7" id="KW-0406">Ion transport</keyword>
<evidence type="ECO:0000256" key="11">
    <source>
        <dbReference type="PROSITE-ProRule" id="PRU01360"/>
    </source>
</evidence>
<organism evidence="17 18">
    <name type="scientific">Sphingomonas mucosissima</name>
    <dbReference type="NCBI Taxonomy" id="370959"/>
    <lineage>
        <taxon>Bacteria</taxon>
        <taxon>Pseudomonadati</taxon>
        <taxon>Pseudomonadota</taxon>
        <taxon>Alphaproteobacteria</taxon>
        <taxon>Sphingomonadales</taxon>
        <taxon>Sphingomonadaceae</taxon>
        <taxon>Sphingomonas</taxon>
    </lineage>
</organism>
<evidence type="ECO:0000259" key="16">
    <source>
        <dbReference type="Pfam" id="PF07715"/>
    </source>
</evidence>
<feature type="signal peptide" evidence="14">
    <location>
        <begin position="1"/>
        <end position="22"/>
    </location>
</feature>
<accession>A0A245ZSA0</accession>
<keyword evidence="14" id="KW-0732">Signal</keyword>
<keyword evidence="4" id="KW-0410">Iron transport</keyword>
<gene>
    <name evidence="17" type="primary">cirA_2</name>
    <name evidence="17" type="ORF">SPMU_09490</name>
</gene>
<evidence type="ECO:0000256" key="3">
    <source>
        <dbReference type="ARBA" id="ARBA00022452"/>
    </source>
</evidence>
<dbReference type="Pfam" id="PF07715">
    <property type="entry name" value="Plug"/>
    <property type="match status" value="1"/>
</dbReference>
<evidence type="ECO:0000313" key="17">
    <source>
        <dbReference type="EMBL" id="OWK32612.1"/>
    </source>
</evidence>
<evidence type="ECO:0000256" key="12">
    <source>
        <dbReference type="RuleBase" id="RU003357"/>
    </source>
</evidence>
<dbReference type="AlphaFoldDB" id="A0A245ZSA0"/>
<feature type="domain" description="TonB-dependent receptor plug" evidence="16">
    <location>
        <begin position="68"/>
        <end position="174"/>
    </location>
</feature>
<dbReference type="GO" id="GO:0009279">
    <property type="term" value="C:cell outer membrane"/>
    <property type="evidence" value="ECO:0007669"/>
    <property type="project" value="UniProtKB-SubCell"/>
</dbReference>
<dbReference type="Gene3D" id="2.40.170.20">
    <property type="entry name" value="TonB-dependent receptor, beta-barrel domain"/>
    <property type="match status" value="3"/>
</dbReference>
<evidence type="ECO:0000256" key="8">
    <source>
        <dbReference type="ARBA" id="ARBA00023077"/>
    </source>
</evidence>
<dbReference type="SUPFAM" id="SSF56935">
    <property type="entry name" value="Porins"/>
    <property type="match status" value="1"/>
</dbReference>
<dbReference type="PROSITE" id="PS52016">
    <property type="entry name" value="TONB_DEPENDENT_REC_3"/>
    <property type="match status" value="1"/>
</dbReference>
<evidence type="ECO:0000256" key="7">
    <source>
        <dbReference type="ARBA" id="ARBA00023065"/>
    </source>
</evidence>
<keyword evidence="8 12" id="KW-0798">TonB box</keyword>
<evidence type="ECO:0000256" key="13">
    <source>
        <dbReference type="SAM" id="MobiDB-lite"/>
    </source>
</evidence>
<evidence type="ECO:0000256" key="14">
    <source>
        <dbReference type="SAM" id="SignalP"/>
    </source>
</evidence>
<dbReference type="InterPro" id="IPR036942">
    <property type="entry name" value="Beta-barrel_TonB_sf"/>
</dbReference>
<evidence type="ECO:0000256" key="9">
    <source>
        <dbReference type="ARBA" id="ARBA00023136"/>
    </source>
</evidence>
<reference evidence="17 18" key="1">
    <citation type="submission" date="2017-03" db="EMBL/GenBank/DDBJ databases">
        <title>Genome sequence of Sphingomonas mucosissima DSM 17494.</title>
        <authorList>
            <person name="Poehlein A."/>
            <person name="Wuebbeler J.H."/>
            <person name="Steinbuechel A."/>
            <person name="Daniel R."/>
        </authorList>
    </citation>
    <scope>NUCLEOTIDE SEQUENCE [LARGE SCALE GENOMIC DNA]</scope>
    <source>
        <strain evidence="17 18">DSM 17494</strain>
    </source>
</reference>
<keyword evidence="18" id="KW-1185">Reference proteome</keyword>
<evidence type="ECO:0000256" key="4">
    <source>
        <dbReference type="ARBA" id="ARBA00022496"/>
    </source>
</evidence>
<keyword evidence="5 11" id="KW-0812">Transmembrane</keyword>
<feature type="domain" description="TonB-dependent receptor-like beta-barrel" evidence="15">
    <location>
        <begin position="373"/>
        <end position="975"/>
    </location>
</feature>
<evidence type="ECO:0000256" key="6">
    <source>
        <dbReference type="ARBA" id="ARBA00023004"/>
    </source>
</evidence>
<dbReference type="EMBL" id="NBBJ01000001">
    <property type="protein sequence ID" value="OWK32612.1"/>
    <property type="molecule type" value="Genomic_DNA"/>
</dbReference>
<protein>
    <submittedName>
        <fullName evidence="17">Colicin I receptor</fullName>
    </submittedName>
</protein>
<sequence>MRKSYLLAASAIAIVGATPAYAQTGAVSSAQNTAPTNGPGEEARTSDPQSAGGYADIVITAQRQSQRLQDVPIAVSAFTAENLERQQIVNPLALQQTLPNVTFTKGQFATNTFTIRGIGDLCVGVTCDSATGIALNEQPVGGRILEGEFYDIERIEVLRGPQGTLFGRNATSGVVNIITAKTDLSGFRAAGEFEYGNYDSKRIKGMINVPLGDTFGVRVAGYYLNRDGYIKNTFNNKSFDGRDMYSVRGTLSWEPSPDTRVDFIAQYSREDDDRSRLQKQLCDRDPTGILGCLPTRRAFGTTNANSTLGGATESIQGLPIFLADASVTLPTSSAAYVPTFLATLAGTRPLLAPFGLGSIGSPGIPATPDAFANAINPRDFRAVTADYTPTWKTEDQIYTLKAYHNFGNIAVSLTAGHTRSELNATSDYNLLVSGLGSNAPGFATLEAVGNPASPIYNPLFAGLRNALIPNGPQGGVCQSNGGPSGVGVYGGETIGCFQQSLDFDRSTSRTKAWVGEVHVDSSFDGMFNFLLGGIYTKATARDVDYFVNNVGLDYLSGLVGTISGAGAGRTTSSFLASPFFRSNSDKFTLDSYGIFGEAYFEFNDQLKLTLGARYNNDKKFVRARTTFANALLPIGTTDARPAFNNGPDFDATIPGAQPWAEARVSYSRMTGRAVLDYQITPDNLIYASYSRGYKSGGINPPLSPLFAVPTTFRPETVDSFEIGSKNTFGNGALRLNVTGFYYKYKDLQLTRIVARTSVNDNISANIYGVEAEAVISPTPAFVINANLSYLKTEVANSRLLTNPRDVSGGRNDSVIIKDLAGAYNCVVLPNAAGNASAARGFVDASNARLGLNGSVPLLANGTYGAFSACKFLQAQQIATSAPVSVLLDGNPVEVKGNRLPNSPTYKWAVGAQYTFDIGDYTLVPRADLNYTGDQYGTIFNLNPIDRIPGYEVVNAQIQLNGPDERFYVRAFVSNLTGNDAITGLFVTDQSSGLFTNVFTVEPRRYGVAAGFKF</sequence>
<dbReference type="Pfam" id="PF00593">
    <property type="entry name" value="TonB_dep_Rec_b-barrel"/>
    <property type="match status" value="1"/>
</dbReference>
<keyword evidence="17" id="KW-0675">Receptor</keyword>
<keyword evidence="9 11" id="KW-0472">Membrane</keyword>
<evidence type="ECO:0000256" key="5">
    <source>
        <dbReference type="ARBA" id="ARBA00022692"/>
    </source>
</evidence>
<comment type="similarity">
    <text evidence="11 12">Belongs to the TonB-dependent receptor family.</text>
</comment>
<evidence type="ECO:0000313" key="18">
    <source>
        <dbReference type="Proteomes" id="UP000197783"/>
    </source>
</evidence>
<dbReference type="OrthoDB" id="9760333at2"/>
<dbReference type="PANTHER" id="PTHR32552:SF81">
    <property type="entry name" value="TONB-DEPENDENT OUTER MEMBRANE RECEPTOR"/>
    <property type="match status" value="1"/>
</dbReference>
<proteinExistence type="inferred from homology"/>
<dbReference type="Proteomes" id="UP000197783">
    <property type="component" value="Unassembled WGS sequence"/>
</dbReference>
<name>A0A245ZSA0_9SPHN</name>
<dbReference type="InterPro" id="IPR000531">
    <property type="entry name" value="Beta-barrel_TonB"/>
</dbReference>
<keyword evidence="2 11" id="KW-0813">Transport</keyword>
<dbReference type="RefSeq" id="WP_088332355.1">
    <property type="nucleotide sequence ID" value="NZ_NBBJ01000001.1"/>
</dbReference>
<keyword evidence="3 11" id="KW-1134">Transmembrane beta strand</keyword>
<feature type="region of interest" description="Disordered" evidence="13">
    <location>
        <begin position="29"/>
        <end position="51"/>
    </location>
</feature>
<feature type="chain" id="PRO_5013123054" evidence="14">
    <location>
        <begin position="23"/>
        <end position="1013"/>
    </location>
</feature>
<comment type="subcellular location">
    <subcellularLocation>
        <location evidence="1 11">Cell outer membrane</location>
        <topology evidence="1 11">Multi-pass membrane protein</topology>
    </subcellularLocation>
</comment>